<accession>A0A8D9CA42</accession>
<gene>
    <name evidence="1" type="ORF">SLAVMIC_00485</name>
</gene>
<dbReference type="EMBL" id="OU342829">
    <property type="protein sequence ID" value="CAG7580580.1"/>
    <property type="molecule type" value="Genomic_DNA"/>
</dbReference>
<organism evidence="1">
    <name type="scientific">uncultured marine phage</name>
    <dbReference type="NCBI Taxonomy" id="707152"/>
    <lineage>
        <taxon>Viruses</taxon>
        <taxon>environmental samples</taxon>
    </lineage>
</organism>
<proteinExistence type="predicted"/>
<protein>
    <submittedName>
        <fullName evidence="1">Uncharacterized protein</fullName>
    </submittedName>
</protein>
<evidence type="ECO:0000313" key="1">
    <source>
        <dbReference type="EMBL" id="CAG7580580.1"/>
    </source>
</evidence>
<name>A0A8D9CA42_9VIRU</name>
<sequence length="473" mass="55280">MDINEQTGYTGTNSNDILKFRDFNPINRGTMDAMDRIGQIRAKDLHDTTKEIIDPEDEEIETEEENDDLVINSKPKMGNKYSSHPFGFTGAPMAIGNSISTATRLMSEAHGVSDEIEAWVNLLYSFIKNQIFIFVDNVSDTDQYDTEAELNGRDFVSKSLVFNVEGKEFNQYIKEYIPKGEVKVKNLNIDLGISSIPDDLFSFDIWDAGFNDSDATIKNGVYLNTRLRFELFLPDSILKLENADDIEGFLEENGIAGKINEFLSHEIDHMHEYYRRKINQVDVWKDRLMNTNKFIVEQQLLSNVSDDWLEFLRLVYLSVDFEINARITQLYYALQETNPQTKYDFIEDVKDHSIWHEMMSLKEFDAETFYNNFTYKSSDEDLKSAFKSLNLYTDEEMEGADMKVILLKELITLWDKNIDETNKLYDSGEMAKISPYYINNPLIFFRKFENRFHKKAQRFEKRIYKLASKFNLD</sequence>
<reference evidence="1" key="1">
    <citation type="submission" date="2021-06" db="EMBL/GenBank/DDBJ databases">
        <authorList>
            <person name="Gannon L."/>
            <person name="Redgwell R T."/>
            <person name="Michniewski S."/>
            <person name="Harrison D C."/>
            <person name="Millard A."/>
        </authorList>
    </citation>
    <scope>NUCLEOTIDE SEQUENCE</scope>
</reference>